<evidence type="ECO:0000313" key="2">
    <source>
        <dbReference type="EMBL" id="KIY49800.1"/>
    </source>
</evidence>
<reference evidence="2 3" key="1">
    <citation type="journal article" date="2015" name="Fungal Genet. Biol.">
        <title>Evolution of novel wood decay mechanisms in Agaricales revealed by the genome sequences of Fistulina hepatica and Cylindrobasidium torrendii.</title>
        <authorList>
            <person name="Floudas D."/>
            <person name="Held B.W."/>
            <person name="Riley R."/>
            <person name="Nagy L.G."/>
            <person name="Koehler G."/>
            <person name="Ransdell A.S."/>
            <person name="Younus H."/>
            <person name="Chow J."/>
            <person name="Chiniquy J."/>
            <person name="Lipzen A."/>
            <person name="Tritt A."/>
            <person name="Sun H."/>
            <person name="Haridas S."/>
            <person name="LaButti K."/>
            <person name="Ohm R.A."/>
            <person name="Kues U."/>
            <person name="Blanchette R.A."/>
            <person name="Grigoriev I.V."/>
            <person name="Minto R.E."/>
            <person name="Hibbett D.S."/>
        </authorList>
    </citation>
    <scope>NUCLEOTIDE SEQUENCE [LARGE SCALE GENOMIC DNA]</scope>
    <source>
        <strain evidence="2 3">ATCC 64428</strain>
    </source>
</reference>
<dbReference type="EMBL" id="KN881721">
    <property type="protein sequence ID" value="KIY49800.1"/>
    <property type="molecule type" value="Genomic_DNA"/>
</dbReference>
<dbReference type="OrthoDB" id="2447803at2759"/>
<dbReference type="Proteomes" id="UP000054144">
    <property type="component" value="Unassembled WGS sequence"/>
</dbReference>
<dbReference type="PANTHER" id="PTHR38926">
    <property type="entry name" value="F-BOX DOMAIN CONTAINING PROTEIN, EXPRESSED"/>
    <property type="match status" value="1"/>
</dbReference>
<proteinExistence type="predicted"/>
<dbReference type="InterPro" id="IPR032675">
    <property type="entry name" value="LRR_dom_sf"/>
</dbReference>
<name>A0A0D7AHL3_9AGAR</name>
<feature type="domain" description="F-box" evidence="1">
    <location>
        <begin position="1"/>
        <end position="39"/>
    </location>
</feature>
<protein>
    <recommendedName>
        <fullName evidence="1">F-box domain-containing protein</fullName>
    </recommendedName>
</protein>
<dbReference type="SMART" id="SM00256">
    <property type="entry name" value="FBOX"/>
    <property type="match status" value="1"/>
</dbReference>
<dbReference type="SUPFAM" id="SSF81383">
    <property type="entry name" value="F-box domain"/>
    <property type="match status" value="1"/>
</dbReference>
<gene>
    <name evidence="2" type="ORF">FISHEDRAFT_40642</name>
</gene>
<dbReference type="SUPFAM" id="SSF52047">
    <property type="entry name" value="RNI-like"/>
    <property type="match status" value="1"/>
</dbReference>
<keyword evidence="3" id="KW-1185">Reference proteome</keyword>
<evidence type="ECO:0000313" key="3">
    <source>
        <dbReference type="Proteomes" id="UP000054144"/>
    </source>
</evidence>
<dbReference type="Gene3D" id="3.80.10.10">
    <property type="entry name" value="Ribonuclease Inhibitor"/>
    <property type="match status" value="1"/>
</dbReference>
<dbReference type="InterPro" id="IPR001810">
    <property type="entry name" value="F-box_dom"/>
</dbReference>
<sequence>MPELLAMIFSYLERPTLVAAACACRQWSQLSLDTLWHDVDDLVGLFGLLAPLRRDVKQFFFTRPLEAKDWQRFEKYSVRVRRLYNNKECLPFSELSIRNVPYVGDSVFEELSRTRTSLHILPNIHTLHWYAPLRFCVMFMNANIKTFVCHLPLMPSPNISLQPFFHDIVSRMPNLTVFDLRTSIRVSEIEAGLVSVLESLPKLRKVVFPCYYYTSVLAECLSRLENLCIIEFQYHPSQGRGDRDDTVSVRPTFESGAYPALFDLSFAATYDDAARFVDIPFAPTNLTVIYIDSYLNESPAAVRKFLAVLAENCTLLRSISLVSYVSTMMLLPDDPDKAKKEWLDMHALEPLFACPNVTDFEIVHQYPIRILQAEMEDMARKWPSLQSLLLGAEPAWLSESTLTLEALLPFARHCPRLNRLSLFVDATTLPELPTDLPVFKCLGRLGTGTSLISQDTDSVALFLSRILTPGCTLEYGVAWDSTESLELVDIAVMREIDSRCDLWARVGELVPTLTRLRLEERQRTKDLEAELRRLKIMNASALSLQVRPSPRERHGCVVM</sequence>
<dbReference type="Pfam" id="PF12937">
    <property type="entry name" value="F-box-like"/>
    <property type="match status" value="1"/>
</dbReference>
<dbReference type="AlphaFoldDB" id="A0A0D7AHL3"/>
<dbReference type="InterPro" id="IPR036047">
    <property type="entry name" value="F-box-like_dom_sf"/>
</dbReference>
<dbReference type="Gene3D" id="1.20.1280.50">
    <property type="match status" value="1"/>
</dbReference>
<accession>A0A0D7AHL3</accession>
<organism evidence="2 3">
    <name type="scientific">Fistulina hepatica ATCC 64428</name>
    <dbReference type="NCBI Taxonomy" id="1128425"/>
    <lineage>
        <taxon>Eukaryota</taxon>
        <taxon>Fungi</taxon>
        <taxon>Dikarya</taxon>
        <taxon>Basidiomycota</taxon>
        <taxon>Agaricomycotina</taxon>
        <taxon>Agaricomycetes</taxon>
        <taxon>Agaricomycetidae</taxon>
        <taxon>Agaricales</taxon>
        <taxon>Fistulinaceae</taxon>
        <taxon>Fistulina</taxon>
    </lineage>
</organism>
<dbReference type="PANTHER" id="PTHR38926:SF72">
    <property type="entry name" value="IM:7136021-RELATED"/>
    <property type="match status" value="1"/>
</dbReference>
<evidence type="ECO:0000259" key="1">
    <source>
        <dbReference type="SMART" id="SM00256"/>
    </source>
</evidence>